<dbReference type="Proteomes" id="UP000243217">
    <property type="component" value="Unassembled WGS sequence"/>
</dbReference>
<dbReference type="PIRSF" id="PIRSF000654">
    <property type="entry name" value="Integrin-linked_kinase"/>
    <property type="match status" value="1"/>
</dbReference>
<dbReference type="STRING" id="74557.A0A1W0A3L0"/>
<dbReference type="Pfam" id="PF07714">
    <property type="entry name" value="PK_Tyr_Ser-Thr"/>
    <property type="match status" value="1"/>
</dbReference>
<sequence length="341" mass="38144">NGQSPLHCAALNGSEDVVKMLLEAKANPSIADKNKKTPLDVALENCHSKAVQLLREAVYPKVVPIEANDLSDVELLSTSDLIQTERGLYNGQPVLIETLLKPSEDALEIIRSYAKVEAPFVLPLLAYVPDNPIKIVMPLVSQGNLRDHLNNERATSSIFTSRFEVAYILAKALQDLHDNQLVHRDLTSRSIVRVNDSWKLKLSYFGYTKELGAQSTVESVEEMLWSAPEVIASNKYTYASDIYSFGVILSEMDTWKSPYEESKLNGFGLMLAIHKGEVQISLRDNCEPWYRELALRCLNENPSLRPKVNELVEAFKNAANDPMASKTTSPISIVEEELLIR</sequence>
<dbReference type="PROSITE" id="PS50011">
    <property type="entry name" value="PROTEIN_KINASE_DOM"/>
    <property type="match status" value="1"/>
</dbReference>
<dbReference type="PRINTS" id="PR00109">
    <property type="entry name" value="TYRKINASE"/>
</dbReference>
<feature type="domain" description="Protein kinase" evidence="3">
    <location>
        <begin position="59"/>
        <end position="324"/>
    </location>
</feature>
<dbReference type="SMART" id="SM00248">
    <property type="entry name" value="ANK"/>
    <property type="match status" value="2"/>
</dbReference>
<dbReference type="PANTHER" id="PTHR44329:SF214">
    <property type="entry name" value="PROTEIN KINASE DOMAIN-CONTAINING PROTEIN"/>
    <property type="match status" value="1"/>
</dbReference>
<protein>
    <submittedName>
        <fullName evidence="4">Kinase</fullName>
    </submittedName>
</protein>
<dbReference type="PROSITE" id="PS50297">
    <property type="entry name" value="ANK_REP_REGION"/>
    <property type="match status" value="1"/>
</dbReference>
<dbReference type="Pfam" id="PF12796">
    <property type="entry name" value="Ank_2"/>
    <property type="match status" value="1"/>
</dbReference>
<dbReference type="InterPro" id="IPR011009">
    <property type="entry name" value="Kinase-like_dom_sf"/>
</dbReference>
<gene>
    <name evidence="4" type="ORF">THRCLA_02928</name>
</gene>
<dbReference type="SUPFAM" id="SSF56112">
    <property type="entry name" value="Protein kinase-like (PK-like)"/>
    <property type="match status" value="1"/>
</dbReference>
<evidence type="ECO:0000259" key="3">
    <source>
        <dbReference type="PROSITE" id="PS50011"/>
    </source>
</evidence>
<comment type="caution">
    <text evidence="4">The sequence shown here is derived from an EMBL/GenBank/DDBJ whole genome shotgun (WGS) entry which is preliminary data.</text>
</comment>
<keyword evidence="4" id="KW-0808">Transferase</keyword>
<dbReference type="PANTHER" id="PTHR44329">
    <property type="entry name" value="SERINE/THREONINE-PROTEIN KINASE TNNI3K-RELATED"/>
    <property type="match status" value="1"/>
</dbReference>
<feature type="non-terminal residue" evidence="4">
    <location>
        <position position="1"/>
    </location>
</feature>
<comment type="similarity">
    <text evidence="1">Belongs to the protein kinase superfamily. TKL Ser/Thr protein kinase family.</text>
</comment>
<dbReference type="Gene3D" id="1.10.510.10">
    <property type="entry name" value="Transferase(Phosphotransferase) domain 1"/>
    <property type="match status" value="1"/>
</dbReference>
<dbReference type="OrthoDB" id="3256376at2759"/>
<accession>A0A1W0A3L0</accession>
<keyword evidence="5" id="KW-1185">Reference proteome</keyword>
<dbReference type="GO" id="GO:0004674">
    <property type="term" value="F:protein serine/threonine kinase activity"/>
    <property type="evidence" value="ECO:0007669"/>
    <property type="project" value="TreeGrafter"/>
</dbReference>
<proteinExistence type="inferred from homology"/>
<dbReference type="InterPro" id="IPR051681">
    <property type="entry name" value="Ser/Thr_Kinases-Pseudokinases"/>
</dbReference>
<keyword evidence="2" id="KW-0040">ANK repeat</keyword>
<reference evidence="4 5" key="1">
    <citation type="journal article" date="2014" name="Genome Biol. Evol.">
        <title>The secreted proteins of Achlya hypogyna and Thraustotheca clavata identify the ancestral oomycete secretome and reveal gene acquisitions by horizontal gene transfer.</title>
        <authorList>
            <person name="Misner I."/>
            <person name="Blouin N."/>
            <person name="Leonard G."/>
            <person name="Richards T.A."/>
            <person name="Lane C.E."/>
        </authorList>
    </citation>
    <scope>NUCLEOTIDE SEQUENCE [LARGE SCALE GENOMIC DNA]</scope>
    <source>
        <strain evidence="4 5">ATCC 34112</strain>
    </source>
</reference>
<evidence type="ECO:0000313" key="5">
    <source>
        <dbReference type="Proteomes" id="UP000243217"/>
    </source>
</evidence>
<evidence type="ECO:0000313" key="4">
    <source>
        <dbReference type="EMBL" id="OQS04872.1"/>
    </source>
</evidence>
<evidence type="ECO:0000256" key="2">
    <source>
        <dbReference type="PROSITE-ProRule" id="PRU00023"/>
    </source>
</evidence>
<dbReference type="EMBL" id="JNBS01000537">
    <property type="protein sequence ID" value="OQS04872.1"/>
    <property type="molecule type" value="Genomic_DNA"/>
</dbReference>
<dbReference type="Gene3D" id="1.25.40.20">
    <property type="entry name" value="Ankyrin repeat-containing domain"/>
    <property type="match status" value="1"/>
</dbReference>
<dbReference type="InterPro" id="IPR000719">
    <property type="entry name" value="Prot_kinase_dom"/>
</dbReference>
<name>A0A1W0A3L0_9STRA</name>
<dbReference type="InterPro" id="IPR036770">
    <property type="entry name" value="Ankyrin_rpt-contain_sf"/>
</dbReference>
<dbReference type="SUPFAM" id="SSF48403">
    <property type="entry name" value="Ankyrin repeat"/>
    <property type="match status" value="1"/>
</dbReference>
<keyword evidence="4" id="KW-0418">Kinase</keyword>
<organism evidence="4 5">
    <name type="scientific">Thraustotheca clavata</name>
    <dbReference type="NCBI Taxonomy" id="74557"/>
    <lineage>
        <taxon>Eukaryota</taxon>
        <taxon>Sar</taxon>
        <taxon>Stramenopiles</taxon>
        <taxon>Oomycota</taxon>
        <taxon>Saprolegniomycetes</taxon>
        <taxon>Saprolegniales</taxon>
        <taxon>Achlyaceae</taxon>
        <taxon>Thraustotheca</taxon>
    </lineage>
</organism>
<feature type="repeat" description="ANK" evidence="2">
    <location>
        <begin position="1"/>
        <end position="33"/>
    </location>
</feature>
<dbReference type="AlphaFoldDB" id="A0A1W0A3L0"/>
<dbReference type="PROSITE" id="PS50088">
    <property type="entry name" value="ANK_REPEAT"/>
    <property type="match status" value="1"/>
</dbReference>
<dbReference type="InterPro" id="IPR002110">
    <property type="entry name" value="Ankyrin_rpt"/>
</dbReference>
<dbReference type="InterPro" id="IPR001245">
    <property type="entry name" value="Ser-Thr/Tyr_kinase_cat_dom"/>
</dbReference>
<evidence type="ECO:0000256" key="1">
    <source>
        <dbReference type="ARBA" id="ARBA00005843"/>
    </source>
</evidence>
<dbReference type="GO" id="GO:0005524">
    <property type="term" value="F:ATP binding"/>
    <property type="evidence" value="ECO:0007669"/>
    <property type="project" value="InterPro"/>
</dbReference>